<proteinExistence type="inferred from homology"/>
<dbReference type="GO" id="GO:0000455">
    <property type="term" value="P:enzyme-directed rRNA pseudouridine synthesis"/>
    <property type="evidence" value="ECO:0007669"/>
    <property type="project" value="TreeGrafter"/>
</dbReference>
<evidence type="ECO:0000256" key="3">
    <source>
        <dbReference type="PIRSR" id="PIRSR606225-1"/>
    </source>
</evidence>
<comment type="function">
    <text evidence="5">Responsible for synthesis of pseudouridine from uracil.</text>
</comment>
<dbReference type="GO" id="GO:0003723">
    <property type="term" value="F:RNA binding"/>
    <property type="evidence" value="ECO:0007669"/>
    <property type="project" value="UniProtKB-KW"/>
</dbReference>
<dbReference type="InterPro" id="IPR006225">
    <property type="entry name" value="PsdUridine_synth_RluC/D"/>
</dbReference>
<dbReference type="NCBIfam" id="TIGR00005">
    <property type="entry name" value="rluA_subfam"/>
    <property type="match status" value="1"/>
</dbReference>
<dbReference type="PROSITE" id="PS01129">
    <property type="entry name" value="PSI_RLU"/>
    <property type="match status" value="1"/>
</dbReference>
<keyword evidence="8" id="KW-1185">Reference proteome</keyword>
<dbReference type="PROSITE" id="PS50889">
    <property type="entry name" value="S4"/>
    <property type="match status" value="1"/>
</dbReference>
<accession>A0A224X9W3</accession>
<dbReference type="SUPFAM" id="SSF55120">
    <property type="entry name" value="Pseudouridine synthase"/>
    <property type="match status" value="1"/>
</dbReference>
<gene>
    <name evidence="7" type="ORF">RsY01_544</name>
</gene>
<dbReference type="CDD" id="cd02869">
    <property type="entry name" value="PseudoU_synth_RluA_like"/>
    <property type="match status" value="1"/>
</dbReference>
<dbReference type="GO" id="GO:0009982">
    <property type="term" value="F:pseudouridine synthase activity"/>
    <property type="evidence" value="ECO:0007669"/>
    <property type="project" value="InterPro"/>
</dbReference>
<dbReference type="InterPro" id="IPR020103">
    <property type="entry name" value="PsdUridine_synth_cat_dom_sf"/>
</dbReference>
<reference evidence="8" key="1">
    <citation type="submission" date="2017-08" db="EMBL/GenBank/DDBJ databases">
        <title>Draft genome sequence of Lactococcus sp. strain Rs-Y01, isolated from the gut of the lower termite Reticulitermes speratus.</title>
        <authorList>
            <person name="Ohkuma M."/>
            <person name="Yuki M."/>
        </authorList>
    </citation>
    <scope>NUCLEOTIDE SEQUENCE [LARGE SCALE GENOMIC DNA]</scope>
    <source>
        <strain evidence="8">Rs-Y01</strain>
    </source>
</reference>
<dbReference type="InterPro" id="IPR006145">
    <property type="entry name" value="PsdUridine_synth_RsuA/RluA"/>
</dbReference>
<evidence type="ECO:0000259" key="6">
    <source>
        <dbReference type="Pfam" id="PF00849"/>
    </source>
</evidence>
<dbReference type="PANTHER" id="PTHR21600:SF35">
    <property type="entry name" value="PSEUDOURIDINE SYNTHASE"/>
    <property type="match status" value="1"/>
</dbReference>
<evidence type="ECO:0000256" key="1">
    <source>
        <dbReference type="ARBA" id="ARBA00000073"/>
    </source>
</evidence>
<evidence type="ECO:0000256" key="4">
    <source>
        <dbReference type="PROSITE-ProRule" id="PRU00182"/>
    </source>
</evidence>
<evidence type="ECO:0000313" key="7">
    <source>
        <dbReference type="EMBL" id="GAX46964.1"/>
    </source>
</evidence>
<dbReference type="InterPro" id="IPR006224">
    <property type="entry name" value="PsdUridine_synth_RluA-like_CS"/>
</dbReference>
<comment type="caution">
    <text evidence="7">The sequence shown here is derived from an EMBL/GenBank/DDBJ whole genome shotgun (WGS) entry which is preliminary data.</text>
</comment>
<dbReference type="GO" id="GO:0140098">
    <property type="term" value="F:catalytic activity, acting on RNA"/>
    <property type="evidence" value="ECO:0007669"/>
    <property type="project" value="UniProtKB-ARBA"/>
</dbReference>
<protein>
    <recommendedName>
        <fullName evidence="5">Pseudouridine synthase</fullName>
        <ecNumber evidence="5">5.4.99.-</ecNumber>
    </recommendedName>
</protein>
<comment type="catalytic activity">
    <reaction evidence="1 5">
        <text>a uridine in RNA = a pseudouridine in RNA</text>
        <dbReference type="Rhea" id="RHEA:48348"/>
        <dbReference type="Rhea" id="RHEA-COMP:12068"/>
        <dbReference type="Rhea" id="RHEA-COMP:12069"/>
        <dbReference type="ChEBI" id="CHEBI:65314"/>
        <dbReference type="ChEBI" id="CHEBI:65315"/>
    </reaction>
</comment>
<feature type="active site" evidence="3">
    <location>
        <position position="135"/>
    </location>
</feature>
<comment type="similarity">
    <text evidence="2 5">Belongs to the pseudouridine synthase RluA family.</text>
</comment>
<evidence type="ECO:0000256" key="2">
    <source>
        <dbReference type="ARBA" id="ARBA00010876"/>
    </source>
</evidence>
<name>A0A224X9W3_9LACT</name>
<dbReference type="EC" id="5.4.99.-" evidence="5"/>
<dbReference type="InterPro" id="IPR050188">
    <property type="entry name" value="RluA_PseudoU_synthase"/>
</dbReference>
<dbReference type="RefSeq" id="WP_094784019.1">
    <property type="nucleotide sequence ID" value="NZ_BEDT01000001.1"/>
</dbReference>
<dbReference type="Proteomes" id="UP000218689">
    <property type="component" value="Unassembled WGS sequence"/>
</dbReference>
<dbReference type="OrthoDB" id="9807829at2"/>
<dbReference type="Gene3D" id="3.30.2350.10">
    <property type="entry name" value="Pseudouridine synthase"/>
    <property type="match status" value="1"/>
</dbReference>
<sequence length="300" mass="33485">MRFDFLVAANQNGILLKTFLKQHGISKHLLAKIKFAGGDLQVNGVKQNAIYHVSEGDKVTIHIPSETATVTLKQQEMPLTIVYEDDHFLVLDKPAGIASVTGVNYPDSTMSNYVAGYLKAQGYDNQKVHVVTRLDKDTSGLMLFAKHGYAHSVLDKMLQQKGVTKRYFALVHTSNQLDQSADIQVPIGRKDGSIIERAVVDSEHPTAKFAHTSYEIIQSQAHFTLVDIQLHTGRTHQIRVHFSHLGAPLLGDDLYGGKRDKIARQALHCHFLSFRHPFTDEELCLASPLPQDMQVLLDKV</sequence>
<dbReference type="EMBL" id="BEDT01000001">
    <property type="protein sequence ID" value="GAX46964.1"/>
    <property type="molecule type" value="Genomic_DNA"/>
</dbReference>
<dbReference type="Pfam" id="PF00849">
    <property type="entry name" value="PseudoU_synth_2"/>
    <property type="match status" value="1"/>
</dbReference>
<evidence type="ECO:0000313" key="8">
    <source>
        <dbReference type="Proteomes" id="UP000218689"/>
    </source>
</evidence>
<keyword evidence="5" id="KW-0413">Isomerase</keyword>
<feature type="domain" description="Pseudouridine synthase RsuA/RluA-like" evidence="6">
    <location>
        <begin position="87"/>
        <end position="244"/>
    </location>
</feature>
<organism evidence="7 8">
    <name type="scientific">Pseudolactococcus reticulitermitis</name>
    <dbReference type="NCBI Taxonomy" id="2025039"/>
    <lineage>
        <taxon>Bacteria</taxon>
        <taxon>Bacillati</taxon>
        <taxon>Bacillota</taxon>
        <taxon>Bacilli</taxon>
        <taxon>Lactobacillales</taxon>
        <taxon>Streptococcaceae</taxon>
        <taxon>Pseudolactococcus</taxon>
    </lineage>
</organism>
<evidence type="ECO:0000256" key="5">
    <source>
        <dbReference type="RuleBase" id="RU362028"/>
    </source>
</evidence>
<dbReference type="PANTHER" id="PTHR21600">
    <property type="entry name" value="MITOCHONDRIAL RNA PSEUDOURIDINE SYNTHASE"/>
    <property type="match status" value="1"/>
</dbReference>
<keyword evidence="4" id="KW-0694">RNA-binding</keyword>
<dbReference type="AlphaFoldDB" id="A0A224X9W3"/>